<organism evidence="2 3">
    <name type="scientific">Olea europaea subsp. europaea</name>
    <dbReference type="NCBI Taxonomy" id="158383"/>
    <lineage>
        <taxon>Eukaryota</taxon>
        <taxon>Viridiplantae</taxon>
        <taxon>Streptophyta</taxon>
        <taxon>Embryophyta</taxon>
        <taxon>Tracheophyta</taxon>
        <taxon>Spermatophyta</taxon>
        <taxon>Magnoliopsida</taxon>
        <taxon>eudicotyledons</taxon>
        <taxon>Gunneridae</taxon>
        <taxon>Pentapetalae</taxon>
        <taxon>asterids</taxon>
        <taxon>lamiids</taxon>
        <taxon>Lamiales</taxon>
        <taxon>Oleaceae</taxon>
        <taxon>Oleeae</taxon>
        <taxon>Olea</taxon>
    </lineage>
</organism>
<feature type="compositionally biased region" description="Basic and acidic residues" evidence="1">
    <location>
        <begin position="129"/>
        <end position="153"/>
    </location>
</feature>
<feature type="region of interest" description="Disordered" evidence="1">
    <location>
        <begin position="124"/>
        <end position="153"/>
    </location>
</feature>
<dbReference type="Proteomes" id="UP000594638">
    <property type="component" value="Unassembled WGS sequence"/>
</dbReference>
<proteinExistence type="predicted"/>
<dbReference type="Pfam" id="PF05340">
    <property type="entry name" value="DUF740"/>
    <property type="match status" value="1"/>
</dbReference>
<keyword evidence="3" id="KW-1185">Reference proteome</keyword>
<dbReference type="InterPro" id="IPR008004">
    <property type="entry name" value="OCTOPUS-like"/>
</dbReference>
<dbReference type="PANTHER" id="PTHR34197">
    <property type="entry name" value="OS04G0591300 PROTEIN"/>
    <property type="match status" value="1"/>
</dbReference>
<dbReference type="PANTHER" id="PTHR34197:SF2">
    <property type="entry name" value="OS04G0591300 PROTEIN"/>
    <property type="match status" value="1"/>
</dbReference>
<evidence type="ECO:0000256" key="1">
    <source>
        <dbReference type="SAM" id="MobiDB-lite"/>
    </source>
</evidence>
<name>A0A8S0US18_OLEEU</name>
<dbReference type="OrthoDB" id="691764at2759"/>
<comment type="caution">
    <text evidence="2">The sequence shown here is derived from an EMBL/GenBank/DDBJ whole genome shotgun (WGS) entry which is preliminary data.</text>
</comment>
<evidence type="ECO:0000313" key="2">
    <source>
        <dbReference type="EMBL" id="CAA3023032.1"/>
    </source>
</evidence>
<accession>A0A8S0US18</accession>
<evidence type="ECO:0000313" key="3">
    <source>
        <dbReference type="Proteomes" id="UP000594638"/>
    </source>
</evidence>
<sequence>MMACYIDEEEVWKCPKHPSKRRRNGICPTCLRDRLVNLCPDCAKVRPCACVSTTSSSSSSSSSSFSFLNGRGGGGGSVGGRVSNLIDGEPSLRRSRSLAVPFLRSKNSPGSDSIKTPSFWSVLKRSKTKRSEPTKENEAVNHNNHNDENMESNNKIDDFARMMMRSRSVSAGTKMTSTFGRDDVRSAAAVKRKSWYFPSPMQVFRSIKTPKVINNARSPLPRG</sequence>
<reference evidence="2 3" key="1">
    <citation type="submission" date="2019-12" db="EMBL/GenBank/DDBJ databases">
        <authorList>
            <person name="Alioto T."/>
            <person name="Alioto T."/>
            <person name="Gomez Garrido J."/>
        </authorList>
    </citation>
    <scope>NUCLEOTIDE SEQUENCE [LARGE SCALE GENOMIC DNA]</scope>
</reference>
<dbReference type="Gramene" id="OE9A079242T1">
    <property type="protein sequence ID" value="OE9A079242C1"/>
    <property type="gene ID" value="OE9A079242"/>
</dbReference>
<dbReference type="EMBL" id="CACTIH010009081">
    <property type="protein sequence ID" value="CAA3023032.1"/>
    <property type="molecule type" value="Genomic_DNA"/>
</dbReference>
<dbReference type="AlphaFoldDB" id="A0A8S0US18"/>
<protein>
    <submittedName>
        <fullName evidence="2">Uncharacterized protein</fullName>
    </submittedName>
</protein>
<gene>
    <name evidence="2" type="ORF">OLEA9_A079242</name>
</gene>